<evidence type="ECO:0000256" key="10">
    <source>
        <dbReference type="ARBA" id="ARBA00023254"/>
    </source>
</evidence>
<dbReference type="Gene3D" id="1.10.30.10">
    <property type="entry name" value="High mobility group box domain"/>
    <property type="match status" value="1"/>
</dbReference>
<dbReference type="GO" id="GO:0007283">
    <property type="term" value="P:spermatogenesis"/>
    <property type="evidence" value="ECO:0007669"/>
    <property type="project" value="TreeGrafter"/>
</dbReference>
<name>A0AA40FR30_9HYME</name>
<dbReference type="InterPro" id="IPR024970">
    <property type="entry name" value="Maelstrom"/>
</dbReference>
<dbReference type="GO" id="GO:0043565">
    <property type="term" value="F:sequence-specific DNA binding"/>
    <property type="evidence" value="ECO:0007669"/>
    <property type="project" value="TreeGrafter"/>
</dbReference>
<keyword evidence="5" id="KW-0963">Cytoplasm</keyword>
<dbReference type="GO" id="GO:0043186">
    <property type="term" value="C:P granule"/>
    <property type="evidence" value="ECO:0007669"/>
    <property type="project" value="TreeGrafter"/>
</dbReference>
<keyword evidence="8" id="KW-0943">RNA-mediated gene silencing</keyword>
<keyword evidence="10" id="KW-0469">Meiosis</keyword>
<dbReference type="AlphaFoldDB" id="A0AA40FR30"/>
<accession>A0AA40FR30</accession>
<dbReference type="GO" id="GO:0007140">
    <property type="term" value="P:male meiotic nuclear division"/>
    <property type="evidence" value="ECO:0007669"/>
    <property type="project" value="TreeGrafter"/>
</dbReference>
<organism evidence="13 14">
    <name type="scientific">Melipona bicolor</name>
    <dbReference type="NCBI Taxonomy" id="60889"/>
    <lineage>
        <taxon>Eukaryota</taxon>
        <taxon>Metazoa</taxon>
        <taxon>Ecdysozoa</taxon>
        <taxon>Arthropoda</taxon>
        <taxon>Hexapoda</taxon>
        <taxon>Insecta</taxon>
        <taxon>Pterygota</taxon>
        <taxon>Neoptera</taxon>
        <taxon>Endopterygota</taxon>
        <taxon>Hymenoptera</taxon>
        <taxon>Apocrita</taxon>
        <taxon>Aculeata</taxon>
        <taxon>Apoidea</taxon>
        <taxon>Anthophila</taxon>
        <taxon>Apidae</taxon>
        <taxon>Melipona</taxon>
    </lineage>
</organism>
<comment type="subcellular location">
    <subcellularLocation>
        <location evidence="2">Cytoplasm</location>
    </subcellularLocation>
    <subcellularLocation>
        <location evidence="1">Nucleus</location>
    </subcellularLocation>
</comment>
<dbReference type="GO" id="GO:0045892">
    <property type="term" value="P:negative regulation of DNA-templated transcription"/>
    <property type="evidence" value="ECO:0007669"/>
    <property type="project" value="TreeGrafter"/>
</dbReference>
<evidence type="ECO:0000259" key="12">
    <source>
        <dbReference type="Pfam" id="PF13017"/>
    </source>
</evidence>
<keyword evidence="14" id="KW-1185">Reference proteome</keyword>
<sequence length="474" mass="55032">MSKNAFYFFMHDWAKQQERCGLSAPKNLRELSAACSNDWKNLLPYEKEIYKAKAKQHKIKGGRYVKKTVIGESLASLELQEKKEQEFHQNMIRYIESIVSLGVLHNNLPKLKFLFIHTNWFCKRNIGINKYEFFPAEFAVAEFSLENGIEDVYHELLKAKIPLGWRRDAIEISQQTHQIPIDLEEGEQDFSVMYNKFTRFLDARKTGNKYPPLFTLKDLYPAVESLLTKMIDDGRGCLKDYLIYSIEALFGEMRNAAVKKVSSCSLPLVIAEHRFAKDYFSDSRGFECEFHKIIDVTQYCSKSIVTRWGLTICDYCCEYLDIKMIEGVHRPYDEYCDINIQNETYDIEHRTKNLNIDIERKQTVKVDEVSMEHKNEVSQRSDKEELSQWNADTFIDRVDTVKPSTSQINTATLNMPMRPLRAPKTMAQALNEIDEIVDPLNKVNFPPIGGRGTQIHRKNSVPIKLPLGRGCGRY</sequence>
<evidence type="ECO:0000256" key="4">
    <source>
        <dbReference type="ARBA" id="ARBA00022473"/>
    </source>
</evidence>
<dbReference type="InterPro" id="IPR036910">
    <property type="entry name" value="HMG_box_dom_sf"/>
</dbReference>
<evidence type="ECO:0000256" key="6">
    <source>
        <dbReference type="ARBA" id="ARBA00022782"/>
    </source>
</evidence>
<dbReference type="GO" id="GO:0034587">
    <property type="term" value="P:piRNA processing"/>
    <property type="evidence" value="ECO:0007669"/>
    <property type="project" value="TreeGrafter"/>
</dbReference>
<keyword evidence="4" id="KW-0217">Developmental protein</keyword>
<dbReference type="InterPro" id="IPR039259">
    <property type="entry name" value="Protein_maelstrom"/>
</dbReference>
<reference evidence="13" key="1">
    <citation type="submission" date="2021-10" db="EMBL/GenBank/DDBJ databases">
        <title>Melipona bicolor Genome sequencing and assembly.</title>
        <authorList>
            <person name="Araujo N.S."/>
            <person name="Arias M.C."/>
        </authorList>
    </citation>
    <scope>NUCLEOTIDE SEQUENCE</scope>
    <source>
        <strain evidence="13">USP_2M_L1-L4_2017</strain>
        <tissue evidence="13">Whole body</tissue>
    </source>
</reference>
<evidence type="ECO:0000256" key="7">
    <source>
        <dbReference type="ARBA" id="ARBA00023125"/>
    </source>
</evidence>
<dbReference type="GO" id="GO:0030154">
    <property type="term" value="P:cell differentiation"/>
    <property type="evidence" value="ECO:0007669"/>
    <property type="project" value="UniProtKB-KW"/>
</dbReference>
<dbReference type="InterPro" id="IPR009071">
    <property type="entry name" value="HMG_box_dom"/>
</dbReference>
<protein>
    <recommendedName>
        <fullName evidence="15">Protein maelstrom</fullName>
    </recommendedName>
</protein>
<dbReference type="EMBL" id="JAHYIQ010000020">
    <property type="protein sequence ID" value="KAK1123601.1"/>
    <property type="molecule type" value="Genomic_DNA"/>
</dbReference>
<keyword evidence="6" id="KW-0221">Differentiation</keyword>
<evidence type="ECO:0000313" key="14">
    <source>
        <dbReference type="Proteomes" id="UP001177670"/>
    </source>
</evidence>
<dbReference type="Pfam" id="PF13017">
    <property type="entry name" value="Maelstrom"/>
    <property type="match status" value="1"/>
</dbReference>
<dbReference type="Proteomes" id="UP001177670">
    <property type="component" value="Unassembled WGS sequence"/>
</dbReference>
<dbReference type="Pfam" id="PF09011">
    <property type="entry name" value="HMG_box_2"/>
    <property type="match status" value="1"/>
</dbReference>
<dbReference type="PANTHER" id="PTHR21358">
    <property type="entry name" value="PROTEIN MAELSTROM HOMOLOG"/>
    <property type="match status" value="1"/>
</dbReference>
<dbReference type="GO" id="GO:0005634">
    <property type="term" value="C:nucleus"/>
    <property type="evidence" value="ECO:0007669"/>
    <property type="project" value="UniProtKB-SubCell"/>
</dbReference>
<evidence type="ECO:0008006" key="15">
    <source>
        <dbReference type="Google" id="ProtNLM"/>
    </source>
</evidence>
<evidence type="ECO:0000313" key="13">
    <source>
        <dbReference type="EMBL" id="KAK1123601.1"/>
    </source>
</evidence>
<dbReference type="PANTHER" id="PTHR21358:SF4">
    <property type="entry name" value="PROTEIN MAELSTROM HOMOLOG"/>
    <property type="match status" value="1"/>
</dbReference>
<keyword evidence="9" id="KW-0539">Nucleus</keyword>
<comment type="similarity">
    <text evidence="3">Belongs to the maelstrom family.</text>
</comment>
<evidence type="ECO:0000256" key="3">
    <source>
        <dbReference type="ARBA" id="ARBA00007057"/>
    </source>
</evidence>
<dbReference type="GO" id="GO:0060964">
    <property type="term" value="P:regulation of miRNA-mediated gene silencing"/>
    <property type="evidence" value="ECO:0007669"/>
    <property type="project" value="InterPro"/>
</dbReference>
<proteinExistence type="inferred from homology"/>
<gene>
    <name evidence="13" type="ORF">K0M31_008302</name>
</gene>
<evidence type="ECO:0000256" key="5">
    <source>
        <dbReference type="ARBA" id="ARBA00022490"/>
    </source>
</evidence>
<keyword evidence="7" id="KW-0238">DNA-binding</keyword>
<feature type="domain" description="Maelstrom" evidence="12">
    <location>
        <begin position="129"/>
        <end position="332"/>
    </location>
</feature>
<comment type="caution">
    <text evidence="13">The sequence shown here is derived from an EMBL/GenBank/DDBJ whole genome shotgun (WGS) entry which is preliminary data.</text>
</comment>
<evidence type="ECO:0000256" key="2">
    <source>
        <dbReference type="ARBA" id="ARBA00004496"/>
    </source>
</evidence>
<evidence type="ECO:0000256" key="8">
    <source>
        <dbReference type="ARBA" id="ARBA00023158"/>
    </source>
</evidence>
<dbReference type="SUPFAM" id="SSF47095">
    <property type="entry name" value="HMG-box"/>
    <property type="match status" value="1"/>
</dbReference>
<evidence type="ECO:0000256" key="1">
    <source>
        <dbReference type="ARBA" id="ARBA00004123"/>
    </source>
</evidence>
<evidence type="ECO:0000256" key="9">
    <source>
        <dbReference type="ARBA" id="ARBA00023242"/>
    </source>
</evidence>
<feature type="domain" description="HMG box" evidence="11">
    <location>
        <begin position="2"/>
        <end position="60"/>
    </location>
</feature>
<evidence type="ECO:0000259" key="11">
    <source>
        <dbReference type="Pfam" id="PF09011"/>
    </source>
</evidence>